<dbReference type="VEuPathDB" id="VectorBase:HLOH_045899"/>
<evidence type="ECO:0000313" key="1">
    <source>
        <dbReference type="EMBL" id="KAH9359722.1"/>
    </source>
</evidence>
<dbReference type="Proteomes" id="UP000821853">
    <property type="component" value="Chromosome 1"/>
</dbReference>
<dbReference type="EMBL" id="JABSTR010000001">
    <property type="protein sequence ID" value="KAH9359722.1"/>
    <property type="molecule type" value="Genomic_DNA"/>
</dbReference>
<dbReference type="AlphaFoldDB" id="A0A9J6F9Q3"/>
<organism evidence="1 2">
    <name type="scientific">Haemaphysalis longicornis</name>
    <name type="common">Bush tick</name>
    <dbReference type="NCBI Taxonomy" id="44386"/>
    <lineage>
        <taxon>Eukaryota</taxon>
        <taxon>Metazoa</taxon>
        <taxon>Ecdysozoa</taxon>
        <taxon>Arthropoda</taxon>
        <taxon>Chelicerata</taxon>
        <taxon>Arachnida</taxon>
        <taxon>Acari</taxon>
        <taxon>Parasitiformes</taxon>
        <taxon>Ixodida</taxon>
        <taxon>Ixodoidea</taxon>
        <taxon>Ixodidae</taxon>
        <taxon>Haemaphysalinae</taxon>
        <taxon>Haemaphysalis</taxon>
    </lineage>
</organism>
<proteinExistence type="predicted"/>
<gene>
    <name evidence="1" type="ORF">HPB48_002401</name>
</gene>
<keyword evidence="2" id="KW-1185">Reference proteome</keyword>
<evidence type="ECO:0000313" key="2">
    <source>
        <dbReference type="Proteomes" id="UP000821853"/>
    </source>
</evidence>
<protein>
    <submittedName>
        <fullName evidence="1">Uncharacterized protein</fullName>
    </submittedName>
</protein>
<comment type="caution">
    <text evidence="1">The sequence shown here is derived from an EMBL/GenBank/DDBJ whole genome shotgun (WGS) entry which is preliminary data.</text>
</comment>
<accession>A0A9J6F9Q3</accession>
<sequence>MSDVRDSKVDTVDAQLRSLEEWVSKKASIILRLQAELNESEQYSRSCNLEIRGLPDDPNQDLAAVIADLGHYLNINFFSPSQLIAVHRLPIGKNKPALVLVKFTSKAVRDQWLSGRSKLRSGLPDIIFADNLTRANKDFYFVHD</sequence>
<name>A0A9J6F9Q3_HAELO</name>
<dbReference type="OrthoDB" id="7484295at2759"/>
<reference evidence="1 2" key="1">
    <citation type="journal article" date="2020" name="Cell">
        <title>Large-Scale Comparative Analyses of Tick Genomes Elucidate Their Genetic Diversity and Vector Capacities.</title>
        <authorList>
            <consortium name="Tick Genome and Microbiome Consortium (TIGMIC)"/>
            <person name="Jia N."/>
            <person name="Wang J."/>
            <person name="Shi W."/>
            <person name="Du L."/>
            <person name="Sun Y."/>
            <person name="Zhan W."/>
            <person name="Jiang J.F."/>
            <person name="Wang Q."/>
            <person name="Zhang B."/>
            <person name="Ji P."/>
            <person name="Bell-Sakyi L."/>
            <person name="Cui X.M."/>
            <person name="Yuan T.T."/>
            <person name="Jiang B.G."/>
            <person name="Yang W.F."/>
            <person name="Lam T.T."/>
            <person name="Chang Q.C."/>
            <person name="Ding S.J."/>
            <person name="Wang X.J."/>
            <person name="Zhu J.G."/>
            <person name="Ruan X.D."/>
            <person name="Zhao L."/>
            <person name="Wei J.T."/>
            <person name="Ye R.Z."/>
            <person name="Que T.C."/>
            <person name="Du C.H."/>
            <person name="Zhou Y.H."/>
            <person name="Cheng J.X."/>
            <person name="Dai P.F."/>
            <person name="Guo W.B."/>
            <person name="Han X.H."/>
            <person name="Huang E.J."/>
            <person name="Li L.F."/>
            <person name="Wei W."/>
            <person name="Gao Y.C."/>
            <person name="Liu J.Z."/>
            <person name="Shao H.Z."/>
            <person name="Wang X."/>
            <person name="Wang C.C."/>
            <person name="Yang T.C."/>
            <person name="Huo Q.B."/>
            <person name="Li W."/>
            <person name="Chen H.Y."/>
            <person name="Chen S.E."/>
            <person name="Zhou L.G."/>
            <person name="Ni X.B."/>
            <person name="Tian J.H."/>
            <person name="Sheng Y."/>
            <person name="Liu T."/>
            <person name="Pan Y.S."/>
            <person name="Xia L.Y."/>
            <person name="Li J."/>
            <person name="Zhao F."/>
            <person name="Cao W.C."/>
        </authorList>
    </citation>
    <scope>NUCLEOTIDE SEQUENCE [LARGE SCALE GENOMIC DNA]</scope>
    <source>
        <strain evidence="1">HaeL-2018</strain>
    </source>
</reference>